<dbReference type="InterPro" id="IPR002125">
    <property type="entry name" value="CMP_dCMP_dom"/>
</dbReference>
<evidence type="ECO:0000256" key="4">
    <source>
        <dbReference type="ARBA" id="ARBA00022723"/>
    </source>
</evidence>
<comment type="subunit">
    <text evidence="2 8">Homodimer.</text>
</comment>
<evidence type="ECO:0000313" key="11">
    <source>
        <dbReference type="Proteomes" id="UP001212602"/>
    </source>
</evidence>
<evidence type="ECO:0000256" key="2">
    <source>
        <dbReference type="ARBA" id="ARBA00011738"/>
    </source>
</evidence>
<keyword evidence="4 8" id="KW-0479">Metal-binding</keyword>
<comment type="function">
    <text evidence="8">Catalyzes the deamination of adenosine to inosine at the wobble position 34 of tRNA(Arg2).</text>
</comment>
<dbReference type="Pfam" id="PF00383">
    <property type="entry name" value="dCMP_cyt_deam_1"/>
    <property type="match status" value="1"/>
</dbReference>
<feature type="active site" description="Proton donor" evidence="8">
    <location>
        <position position="48"/>
    </location>
</feature>
<feature type="binding site" evidence="8">
    <location>
        <position position="76"/>
    </location>
    <ligand>
        <name>Zn(2+)</name>
        <dbReference type="ChEBI" id="CHEBI:29105"/>
        <note>catalytic</note>
    </ligand>
</feature>
<dbReference type="GO" id="GO:0052717">
    <property type="term" value="F:tRNA-specific adenosine-34 deaminase activity"/>
    <property type="evidence" value="ECO:0007669"/>
    <property type="project" value="UniProtKB-UniRule"/>
</dbReference>
<feature type="domain" description="CMP/dCMP-type deaminase" evidence="9">
    <location>
        <begin position="1"/>
        <end position="107"/>
    </location>
</feature>
<comment type="cofactor">
    <cofactor evidence="8">
        <name>Zn(2+)</name>
        <dbReference type="ChEBI" id="CHEBI:29105"/>
    </cofactor>
    <text evidence="8">Binds 1 zinc ion per subunit.</text>
</comment>
<sequence>MRLALAQAQAAAEAGEVPVGAVVVRQGQLLATGRNTPIAAHDPTGHAEVNALRAAAQAIGNYRLEDCELFVTLEPCPMCAGAMLHARLARVVFGAADPRTGAAGSVLDLFAQPALNPHTEVQGGLLAQECAQPLQAFFQTRRAEARARAQPLRDDALRTPEARFDAFAPPAQLRATAGLPSLGGLRMVWLDNEAQLAHDDTQAAVLCLHGPGQWGALYQGLWARLPRRRLLVPDLIGHGRSDKPKKSVGHDIAWHARVLDEWLDAQGLGPVQLVFHPAQAGLAQLLAGQAGRVASLHPLPATALHARGTPDWLAAPYPDRGHMAALSTWGLTRPLAQQLTQAGLDALVRELQAGDAAR</sequence>
<dbReference type="Gene3D" id="3.40.140.10">
    <property type="entry name" value="Cytidine Deaminase, domain 2"/>
    <property type="match status" value="1"/>
</dbReference>
<comment type="caution">
    <text evidence="10">The sequence shown here is derived from an EMBL/GenBank/DDBJ whole genome shotgun (WGS) entry which is preliminary data.</text>
</comment>
<dbReference type="CDD" id="cd01285">
    <property type="entry name" value="nucleoside_deaminase"/>
    <property type="match status" value="1"/>
</dbReference>
<dbReference type="GO" id="GO:0002100">
    <property type="term" value="P:tRNA wobble adenosine to inosine editing"/>
    <property type="evidence" value="ECO:0007669"/>
    <property type="project" value="UniProtKB-UniRule"/>
</dbReference>
<evidence type="ECO:0000256" key="8">
    <source>
        <dbReference type="HAMAP-Rule" id="MF_00972"/>
    </source>
</evidence>
<organism evidence="10 11">
    <name type="scientific">Xenophilus arseniciresistens</name>
    <dbReference type="NCBI Taxonomy" id="1283306"/>
    <lineage>
        <taxon>Bacteria</taxon>
        <taxon>Pseudomonadati</taxon>
        <taxon>Pseudomonadota</taxon>
        <taxon>Betaproteobacteria</taxon>
        <taxon>Burkholderiales</taxon>
        <taxon>Comamonadaceae</taxon>
        <taxon>Xenophilus</taxon>
    </lineage>
</organism>
<keyword evidence="6 8" id="KW-0862">Zinc</keyword>
<keyword evidence="5 8" id="KW-0378">Hydrolase</keyword>
<keyword evidence="3 8" id="KW-0819">tRNA processing</keyword>
<dbReference type="SUPFAM" id="SSF53927">
    <property type="entry name" value="Cytidine deaminase-like"/>
    <property type="match status" value="1"/>
</dbReference>
<name>A0AAE3SX50_9BURK</name>
<dbReference type="PROSITE" id="PS51747">
    <property type="entry name" value="CYT_DCMP_DEAMINASES_2"/>
    <property type="match status" value="1"/>
</dbReference>
<feature type="binding site" evidence="8">
    <location>
        <position position="46"/>
    </location>
    <ligand>
        <name>Zn(2+)</name>
        <dbReference type="ChEBI" id="CHEBI:29105"/>
        <note>catalytic</note>
    </ligand>
</feature>
<dbReference type="EC" id="3.5.4.33" evidence="8"/>
<dbReference type="InterPro" id="IPR016193">
    <property type="entry name" value="Cytidine_deaminase-like"/>
</dbReference>
<dbReference type="InterPro" id="IPR016192">
    <property type="entry name" value="APOBEC/CMP_deaminase_Zn-bd"/>
</dbReference>
<dbReference type="HAMAP" id="MF_00972">
    <property type="entry name" value="tRNA_aden_deaminase"/>
    <property type="match status" value="1"/>
</dbReference>
<keyword evidence="11" id="KW-1185">Reference proteome</keyword>
<comment type="catalytic activity">
    <reaction evidence="7 8">
        <text>adenosine(34) in tRNA + H2O + H(+) = inosine(34) in tRNA + NH4(+)</text>
        <dbReference type="Rhea" id="RHEA:43168"/>
        <dbReference type="Rhea" id="RHEA-COMP:10373"/>
        <dbReference type="Rhea" id="RHEA-COMP:10374"/>
        <dbReference type="ChEBI" id="CHEBI:15377"/>
        <dbReference type="ChEBI" id="CHEBI:15378"/>
        <dbReference type="ChEBI" id="CHEBI:28938"/>
        <dbReference type="ChEBI" id="CHEBI:74411"/>
        <dbReference type="ChEBI" id="CHEBI:82852"/>
        <dbReference type="EC" id="3.5.4.33"/>
    </reaction>
</comment>
<proteinExistence type="inferred from homology"/>
<dbReference type="FunFam" id="3.40.140.10:FF:000005">
    <property type="entry name" value="tRNA-specific adenosine deaminase"/>
    <property type="match status" value="1"/>
</dbReference>
<evidence type="ECO:0000256" key="7">
    <source>
        <dbReference type="ARBA" id="ARBA00048045"/>
    </source>
</evidence>
<protein>
    <recommendedName>
        <fullName evidence="8">tRNA-specific adenosine deaminase</fullName>
        <ecNumber evidence="8">3.5.4.33</ecNumber>
    </recommendedName>
</protein>
<dbReference type="PANTHER" id="PTHR11079:SF202">
    <property type="entry name" value="TRNA-SPECIFIC ADENOSINE DEAMINASE"/>
    <property type="match status" value="1"/>
</dbReference>
<reference evidence="10" key="1">
    <citation type="submission" date="2023-01" db="EMBL/GenBank/DDBJ databases">
        <title>Xenophilus mangrovi sp. nov., isolated from soil of Mangrove nature reserve.</title>
        <authorList>
            <person name="Xu S."/>
            <person name="Liu Z."/>
            <person name="Xu Y."/>
        </authorList>
    </citation>
    <scope>NUCLEOTIDE SEQUENCE</scope>
    <source>
        <strain evidence="10">YW8</strain>
    </source>
</reference>
<dbReference type="PANTHER" id="PTHR11079">
    <property type="entry name" value="CYTOSINE DEAMINASE FAMILY MEMBER"/>
    <property type="match status" value="1"/>
</dbReference>
<comment type="similarity">
    <text evidence="1">Belongs to the cytidine and deoxycytidylate deaminase family. ADAT2 subfamily.</text>
</comment>
<evidence type="ECO:0000256" key="5">
    <source>
        <dbReference type="ARBA" id="ARBA00022801"/>
    </source>
</evidence>
<dbReference type="SUPFAM" id="SSF53474">
    <property type="entry name" value="alpha/beta-Hydrolases"/>
    <property type="match status" value="1"/>
</dbReference>
<dbReference type="InterPro" id="IPR029058">
    <property type="entry name" value="AB_hydrolase_fold"/>
</dbReference>
<dbReference type="PROSITE" id="PS00903">
    <property type="entry name" value="CYT_DCMP_DEAMINASES_1"/>
    <property type="match status" value="1"/>
</dbReference>
<evidence type="ECO:0000313" key="10">
    <source>
        <dbReference type="EMBL" id="MDA7414782.1"/>
    </source>
</evidence>
<accession>A0AAE3SX50</accession>
<dbReference type="AlphaFoldDB" id="A0AAE3SX50"/>
<evidence type="ECO:0000259" key="9">
    <source>
        <dbReference type="PROSITE" id="PS51747"/>
    </source>
</evidence>
<dbReference type="Proteomes" id="UP001212602">
    <property type="component" value="Unassembled WGS sequence"/>
</dbReference>
<dbReference type="InterPro" id="IPR028883">
    <property type="entry name" value="tRNA_aden_deaminase"/>
</dbReference>
<evidence type="ECO:0000256" key="6">
    <source>
        <dbReference type="ARBA" id="ARBA00022833"/>
    </source>
</evidence>
<gene>
    <name evidence="8 10" type="primary">tadA</name>
    <name evidence="10" type="ORF">PGB34_00265</name>
</gene>
<feature type="binding site" evidence="8">
    <location>
        <position position="79"/>
    </location>
    <ligand>
        <name>Zn(2+)</name>
        <dbReference type="ChEBI" id="CHEBI:29105"/>
        <note>catalytic</note>
    </ligand>
</feature>
<dbReference type="EMBL" id="JAQIPB010000001">
    <property type="protein sequence ID" value="MDA7414782.1"/>
    <property type="molecule type" value="Genomic_DNA"/>
</dbReference>
<evidence type="ECO:0000256" key="1">
    <source>
        <dbReference type="ARBA" id="ARBA00010669"/>
    </source>
</evidence>
<dbReference type="GO" id="GO:0008270">
    <property type="term" value="F:zinc ion binding"/>
    <property type="evidence" value="ECO:0007669"/>
    <property type="project" value="UniProtKB-UniRule"/>
</dbReference>
<dbReference type="Gene3D" id="3.40.50.1820">
    <property type="entry name" value="alpha/beta hydrolase"/>
    <property type="match status" value="1"/>
</dbReference>
<dbReference type="NCBIfam" id="NF008113">
    <property type="entry name" value="PRK10860.1"/>
    <property type="match status" value="1"/>
</dbReference>
<evidence type="ECO:0000256" key="3">
    <source>
        <dbReference type="ARBA" id="ARBA00022694"/>
    </source>
</evidence>